<proteinExistence type="predicted"/>
<accession>A0AAV4BKS9</accession>
<reference evidence="1 2" key="1">
    <citation type="journal article" date="2021" name="Elife">
        <title>Chloroplast acquisition without the gene transfer in kleptoplastic sea slugs, Plakobranchus ocellatus.</title>
        <authorList>
            <person name="Maeda T."/>
            <person name="Takahashi S."/>
            <person name="Yoshida T."/>
            <person name="Shimamura S."/>
            <person name="Takaki Y."/>
            <person name="Nagai Y."/>
            <person name="Toyoda A."/>
            <person name="Suzuki Y."/>
            <person name="Arimoto A."/>
            <person name="Ishii H."/>
            <person name="Satoh N."/>
            <person name="Nishiyama T."/>
            <person name="Hasebe M."/>
            <person name="Maruyama T."/>
            <person name="Minagawa J."/>
            <person name="Obokata J."/>
            <person name="Shigenobu S."/>
        </authorList>
    </citation>
    <scope>NUCLEOTIDE SEQUENCE [LARGE SCALE GENOMIC DNA]</scope>
</reference>
<dbReference type="AlphaFoldDB" id="A0AAV4BKS9"/>
<keyword evidence="2" id="KW-1185">Reference proteome</keyword>
<dbReference type="EMBL" id="BLXT01005122">
    <property type="protein sequence ID" value="GFO19992.1"/>
    <property type="molecule type" value="Genomic_DNA"/>
</dbReference>
<evidence type="ECO:0000313" key="1">
    <source>
        <dbReference type="EMBL" id="GFO19992.1"/>
    </source>
</evidence>
<evidence type="ECO:0000313" key="2">
    <source>
        <dbReference type="Proteomes" id="UP000735302"/>
    </source>
</evidence>
<name>A0AAV4BKS9_9GAST</name>
<sequence>MLGLIPISWITQNVCSIPADQLKISSRRIRPVSSSSESECPCQRHLHNRDFIQPSDVNTGTLAFRWTGGSFWSHIAVASSRNTLLCRQVHLP</sequence>
<gene>
    <name evidence="1" type="ORF">PoB_004649700</name>
</gene>
<protein>
    <submittedName>
        <fullName evidence="1">Uncharacterized protein</fullName>
    </submittedName>
</protein>
<dbReference type="Proteomes" id="UP000735302">
    <property type="component" value="Unassembled WGS sequence"/>
</dbReference>
<organism evidence="1 2">
    <name type="scientific">Plakobranchus ocellatus</name>
    <dbReference type="NCBI Taxonomy" id="259542"/>
    <lineage>
        <taxon>Eukaryota</taxon>
        <taxon>Metazoa</taxon>
        <taxon>Spiralia</taxon>
        <taxon>Lophotrochozoa</taxon>
        <taxon>Mollusca</taxon>
        <taxon>Gastropoda</taxon>
        <taxon>Heterobranchia</taxon>
        <taxon>Euthyneura</taxon>
        <taxon>Panpulmonata</taxon>
        <taxon>Sacoglossa</taxon>
        <taxon>Placobranchoidea</taxon>
        <taxon>Plakobranchidae</taxon>
        <taxon>Plakobranchus</taxon>
    </lineage>
</organism>
<comment type="caution">
    <text evidence="1">The sequence shown here is derived from an EMBL/GenBank/DDBJ whole genome shotgun (WGS) entry which is preliminary data.</text>
</comment>